<evidence type="ECO:0000256" key="4">
    <source>
        <dbReference type="ARBA" id="ARBA00022989"/>
    </source>
</evidence>
<evidence type="ECO:0000256" key="1">
    <source>
        <dbReference type="ARBA" id="ARBA00004651"/>
    </source>
</evidence>
<organism evidence="8 9">
    <name type="scientific">Nesterenkonia sedimenti</name>
    <dbReference type="NCBI Taxonomy" id="1463632"/>
    <lineage>
        <taxon>Bacteria</taxon>
        <taxon>Bacillati</taxon>
        <taxon>Actinomycetota</taxon>
        <taxon>Actinomycetes</taxon>
        <taxon>Micrococcales</taxon>
        <taxon>Micrococcaceae</taxon>
        <taxon>Nesterenkonia</taxon>
    </lineage>
</organism>
<proteinExistence type="predicted"/>
<evidence type="ECO:0000256" key="5">
    <source>
        <dbReference type="ARBA" id="ARBA00023136"/>
    </source>
</evidence>
<evidence type="ECO:0000259" key="7">
    <source>
        <dbReference type="Pfam" id="PF13396"/>
    </source>
</evidence>
<protein>
    <recommendedName>
        <fullName evidence="7">Cardiolipin synthase N-terminal domain-containing protein</fullName>
    </recommendedName>
</protein>
<feature type="transmembrane region" description="Helical" evidence="6">
    <location>
        <begin position="52"/>
        <end position="76"/>
    </location>
</feature>
<comment type="caution">
    <text evidence="8">The sequence shown here is derived from an EMBL/GenBank/DDBJ whole genome shotgun (WGS) entry which is preliminary data.</text>
</comment>
<name>A0A7X8YES3_9MICC</name>
<evidence type="ECO:0000313" key="8">
    <source>
        <dbReference type="EMBL" id="NLS10899.1"/>
    </source>
</evidence>
<feature type="domain" description="Cardiolipin synthase N-terminal" evidence="7">
    <location>
        <begin position="31"/>
        <end position="70"/>
    </location>
</feature>
<evidence type="ECO:0000256" key="3">
    <source>
        <dbReference type="ARBA" id="ARBA00022692"/>
    </source>
</evidence>
<evidence type="ECO:0000256" key="2">
    <source>
        <dbReference type="ARBA" id="ARBA00022475"/>
    </source>
</evidence>
<dbReference type="Pfam" id="PF13396">
    <property type="entry name" value="PLDc_N"/>
    <property type="match status" value="1"/>
</dbReference>
<keyword evidence="9" id="KW-1185">Reference proteome</keyword>
<feature type="transmembrane region" description="Helical" evidence="6">
    <location>
        <begin position="20"/>
        <end position="40"/>
    </location>
</feature>
<comment type="subcellular location">
    <subcellularLocation>
        <location evidence="1">Cell membrane</location>
        <topology evidence="1">Multi-pass membrane protein</topology>
    </subcellularLocation>
</comment>
<keyword evidence="5 6" id="KW-0472">Membrane</keyword>
<reference evidence="8 9" key="1">
    <citation type="submission" date="2020-04" db="EMBL/GenBank/DDBJ databases">
        <title>Nesterenkonia sp. nov., isolated from marine sediment.</title>
        <authorList>
            <person name="Zhang G."/>
        </authorList>
    </citation>
    <scope>NUCLEOTIDE SEQUENCE [LARGE SCALE GENOMIC DNA]</scope>
    <source>
        <strain evidence="8 9">MY13</strain>
    </source>
</reference>
<accession>A0A7X8YES3</accession>
<dbReference type="InterPro" id="IPR027379">
    <property type="entry name" value="CLS_N"/>
</dbReference>
<keyword evidence="4 6" id="KW-1133">Transmembrane helix</keyword>
<dbReference type="EMBL" id="JABAHY010000017">
    <property type="protein sequence ID" value="NLS10899.1"/>
    <property type="molecule type" value="Genomic_DNA"/>
</dbReference>
<dbReference type="RefSeq" id="WP_168888385.1">
    <property type="nucleotide sequence ID" value="NZ_JABAHY010000017.1"/>
</dbReference>
<keyword evidence="3 6" id="KW-0812">Transmembrane</keyword>
<evidence type="ECO:0000256" key="6">
    <source>
        <dbReference type="SAM" id="Phobius"/>
    </source>
</evidence>
<gene>
    <name evidence="8" type="ORF">HGQ17_13025</name>
</gene>
<dbReference type="Proteomes" id="UP000523139">
    <property type="component" value="Unassembled WGS sequence"/>
</dbReference>
<sequence length="93" mass="10373">MLELLPILSDTPPGSVVVPWWLRFGLLVYGALLVAALMIYIQTKHPRPWNVIWPLVVVLVPIVGAIAYFIGATITYRRQRDSNQGPGKQPPGR</sequence>
<dbReference type="AlphaFoldDB" id="A0A7X8YES3"/>
<keyword evidence="2" id="KW-1003">Cell membrane</keyword>
<evidence type="ECO:0000313" key="9">
    <source>
        <dbReference type="Proteomes" id="UP000523139"/>
    </source>
</evidence>